<dbReference type="Gene3D" id="1.10.10.10">
    <property type="entry name" value="Winged helix-like DNA-binding domain superfamily/Winged helix DNA-binding domain"/>
    <property type="match status" value="1"/>
</dbReference>
<evidence type="ECO:0000256" key="8">
    <source>
        <dbReference type="HAMAP-Rule" id="MF_00772"/>
    </source>
</evidence>
<dbReference type="Pfam" id="PF01035">
    <property type="entry name" value="DNA_binding_1"/>
    <property type="match status" value="1"/>
</dbReference>
<dbReference type="CDD" id="cd06445">
    <property type="entry name" value="ATase"/>
    <property type="match status" value="1"/>
</dbReference>
<comment type="catalytic activity">
    <reaction evidence="1 8">
        <text>a 4-O-methyl-thymidine in DNA + L-cysteinyl-[protein] = a thymidine in DNA + S-methyl-L-cysteinyl-[protein]</text>
        <dbReference type="Rhea" id="RHEA:53428"/>
        <dbReference type="Rhea" id="RHEA-COMP:10131"/>
        <dbReference type="Rhea" id="RHEA-COMP:10132"/>
        <dbReference type="Rhea" id="RHEA-COMP:13555"/>
        <dbReference type="Rhea" id="RHEA-COMP:13556"/>
        <dbReference type="ChEBI" id="CHEBI:29950"/>
        <dbReference type="ChEBI" id="CHEBI:82612"/>
        <dbReference type="ChEBI" id="CHEBI:137386"/>
        <dbReference type="ChEBI" id="CHEBI:137387"/>
        <dbReference type="EC" id="2.1.1.63"/>
    </reaction>
</comment>
<comment type="function">
    <text evidence="8">Involved in the cellular defense against the biological effects of O6-methylguanine (O6-MeG) and O4-methylthymine (O4-MeT) in DNA. Repairs the methylated nucleobase in DNA by stoichiometrically transferring the methyl group to a cysteine residue in the enzyme. This is a suicide reaction: the enzyme is irreversibly inactivated.</text>
</comment>
<evidence type="ECO:0000256" key="6">
    <source>
        <dbReference type="ARBA" id="ARBA00023204"/>
    </source>
</evidence>
<keyword evidence="5 8" id="KW-0227">DNA damage</keyword>
<keyword evidence="12" id="KW-1185">Reference proteome</keyword>
<evidence type="ECO:0000256" key="2">
    <source>
        <dbReference type="ARBA" id="ARBA00022490"/>
    </source>
</evidence>
<comment type="subcellular location">
    <subcellularLocation>
        <location evidence="8">Cytoplasm</location>
    </subcellularLocation>
</comment>
<feature type="active site" description="Nucleophile; methyl group acceptor" evidence="8">
    <location>
        <position position="138"/>
    </location>
</feature>
<dbReference type="NCBIfam" id="TIGR00589">
    <property type="entry name" value="ogt"/>
    <property type="match status" value="1"/>
</dbReference>
<dbReference type="InterPro" id="IPR023546">
    <property type="entry name" value="MGMT"/>
</dbReference>
<feature type="domain" description="Methylguanine DNA methyltransferase ribonuclease-like" evidence="10">
    <location>
        <begin position="12"/>
        <end position="83"/>
    </location>
</feature>
<keyword evidence="3 8" id="KW-0489">Methyltransferase</keyword>
<dbReference type="EMBL" id="BAABWN010000004">
    <property type="protein sequence ID" value="GAA6167606.1"/>
    <property type="molecule type" value="Genomic_DNA"/>
</dbReference>
<dbReference type="InterPro" id="IPR008332">
    <property type="entry name" value="MethylG_MeTrfase_N"/>
</dbReference>
<dbReference type="InterPro" id="IPR014048">
    <property type="entry name" value="MethylDNA_cys_MeTrfase_DNA-bd"/>
</dbReference>
<dbReference type="InterPro" id="IPR036631">
    <property type="entry name" value="MGMT_N_sf"/>
</dbReference>
<proteinExistence type="inferred from homology"/>
<evidence type="ECO:0000259" key="9">
    <source>
        <dbReference type="Pfam" id="PF01035"/>
    </source>
</evidence>
<feature type="domain" description="Methylated-DNA-[protein]-cysteine S-methyltransferase DNA binding" evidence="9">
    <location>
        <begin position="87"/>
        <end position="166"/>
    </location>
</feature>
<evidence type="ECO:0000256" key="1">
    <source>
        <dbReference type="ARBA" id="ARBA00001286"/>
    </source>
</evidence>
<comment type="caution">
    <text evidence="11">The sequence shown here is derived from an EMBL/GenBank/DDBJ whole genome shotgun (WGS) entry which is preliminary data.</text>
</comment>
<dbReference type="Gene3D" id="3.30.160.70">
    <property type="entry name" value="Methylated DNA-protein cysteine methyltransferase domain"/>
    <property type="match status" value="1"/>
</dbReference>
<dbReference type="Proteomes" id="UP001465153">
    <property type="component" value="Unassembled WGS sequence"/>
</dbReference>
<name>A0ABQ0A7J4_9GAMM</name>
<evidence type="ECO:0000256" key="4">
    <source>
        <dbReference type="ARBA" id="ARBA00022679"/>
    </source>
</evidence>
<dbReference type="Pfam" id="PF02870">
    <property type="entry name" value="Methyltransf_1N"/>
    <property type="match status" value="1"/>
</dbReference>
<keyword evidence="6 8" id="KW-0234">DNA repair</keyword>
<evidence type="ECO:0000256" key="7">
    <source>
        <dbReference type="ARBA" id="ARBA00049348"/>
    </source>
</evidence>
<keyword evidence="2 8" id="KW-0963">Cytoplasm</keyword>
<evidence type="ECO:0000259" key="10">
    <source>
        <dbReference type="Pfam" id="PF02870"/>
    </source>
</evidence>
<evidence type="ECO:0000256" key="5">
    <source>
        <dbReference type="ARBA" id="ARBA00022763"/>
    </source>
</evidence>
<comment type="catalytic activity">
    <reaction evidence="7 8">
        <text>a 6-O-methyl-2'-deoxyguanosine in DNA + L-cysteinyl-[protein] = S-methyl-L-cysteinyl-[protein] + a 2'-deoxyguanosine in DNA</text>
        <dbReference type="Rhea" id="RHEA:24000"/>
        <dbReference type="Rhea" id="RHEA-COMP:10131"/>
        <dbReference type="Rhea" id="RHEA-COMP:10132"/>
        <dbReference type="Rhea" id="RHEA-COMP:11367"/>
        <dbReference type="Rhea" id="RHEA-COMP:11368"/>
        <dbReference type="ChEBI" id="CHEBI:29950"/>
        <dbReference type="ChEBI" id="CHEBI:82612"/>
        <dbReference type="ChEBI" id="CHEBI:85445"/>
        <dbReference type="ChEBI" id="CHEBI:85448"/>
        <dbReference type="EC" id="2.1.1.63"/>
    </reaction>
</comment>
<dbReference type="InterPro" id="IPR036388">
    <property type="entry name" value="WH-like_DNA-bd_sf"/>
</dbReference>
<dbReference type="HAMAP" id="MF_00772">
    <property type="entry name" value="OGT"/>
    <property type="match status" value="1"/>
</dbReference>
<dbReference type="InterPro" id="IPR036217">
    <property type="entry name" value="MethylDNA_cys_MeTrfase_DNAb"/>
</dbReference>
<dbReference type="InterPro" id="IPR001497">
    <property type="entry name" value="MethylDNA_cys_MeTrfase_AS"/>
</dbReference>
<dbReference type="SUPFAM" id="SSF53155">
    <property type="entry name" value="Methylated DNA-protein cysteine methyltransferase domain"/>
    <property type="match status" value="1"/>
</dbReference>
<comment type="similarity">
    <text evidence="8">Belongs to the MGMT family.</text>
</comment>
<dbReference type="PANTHER" id="PTHR10815">
    <property type="entry name" value="METHYLATED-DNA--PROTEIN-CYSTEINE METHYLTRANSFERASE"/>
    <property type="match status" value="1"/>
</dbReference>
<comment type="miscellaneous">
    <text evidence="8">This enzyme catalyzes only one turnover and therefore is not strictly catalytic. According to one definition, an enzyme is a biocatalyst that acts repeatedly and over many reaction cycles.</text>
</comment>
<reference evidence="11 12" key="1">
    <citation type="submission" date="2024-04" db="EMBL/GenBank/DDBJ databases">
        <title>Draft genome sequence of Sessilibacter corallicola NBRC 116591.</title>
        <authorList>
            <person name="Miyakawa T."/>
            <person name="Kusuya Y."/>
            <person name="Miura T."/>
        </authorList>
    </citation>
    <scope>NUCLEOTIDE SEQUENCE [LARGE SCALE GENOMIC DNA]</scope>
    <source>
        <strain evidence="11 12">KU-00831-HH</strain>
    </source>
</reference>
<dbReference type="RefSeq" id="WP_353302199.1">
    <property type="nucleotide sequence ID" value="NZ_BAABWN010000004.1"/>
</dbReference>
<sequence length="173" mass="19393">MTNKVLDTEVSAVIASPLGELILTGIPISDSEVELTGIFFPEHKIYDRVSELPKNKKLFENTIIQLNEYFEGTRQEFDLPLRPQGTEFRKTVWEKLVNIPYGETRSYHDISVEINNPKACRAVGAANGANPISIIIPCHRVIAQNGALTGYAGGMDAKQWLLTHEKKFSNKQH</sequence>
<evidence type="ECO:0000313" key="12">
    <source>
        <dbReference type="Proteomes" id="UP001465153"/>
    </source>
</evidence>
<protein>
    <recommendedName>
        <fullName evidence="8">Methylated-DNA--protein-cysteine methyltransferase</fullName>
        <ecNumber evidence="8">2.1.1.63</ecNumber>
    </recommendedName>
    <alternativeName>
        <fullName evidence="8">6-O-methylguanine-DNA methyltransferase</fullName>
        <shortName evidence="8">MGMT</shortName>
    </alternativeName>
    <alternativeName>
        <fullName evidence="8">O-6-methylguanine-DNA-alkyltransferase</fullName>
    </alternativeName>
</protein>
<evidence type="ECO:0000256" key="3">
    <source>
        <dbReference type="ARBA" id="ARBA00022603"/>
    </source>
</evidence>
<dbReference type="EC" id="2.1.1.63" evidence="8"/>
<keyword evidence="4 8" id="KW-0808">Transferase</keyword>
<gene>
    <name evidence="11" type="ORF">NBRC116591_14160</name>
</gene>
<evidence type="ECO:0000313" key="11">
    <source>
        <dbReference type="EMBL" id="GAA6167606.1"/>
    </source>
</evidence>
<accession>A0ABQ0A7J4</accession>
<dbReference type="PROSITE" id="PS00374">
    <property type="entry name" value="MGMT"/>
    <property type="match status" value="1"/>
</dbReference>
<organism evidence="11 12">
    <name type="scientific">Sessilibacter corallicola</name>
    <dbReference type="NCBI Taxonomy" id="2904075"/>
    <lineage>
        <taxon>Bacteria</taxon>
        <taxon>Pseudomonadati</taxon>
        <taxon>Pseudomonadota</taxon>
        <taxon>Gammaproteobacteria</taxon>
        <taxon>Cellvibrionales</taxon>
        <taxon>Cellvibrionaceae</taxon>
        <taxon>Sessilibacter</taxon>
    </lineage>
</organism>
<dbReference type="PANTHER" id="PTHR10815:SF5">
    <property type="entry name" value="METHYLATED-DNA--PROTEIN-CYSTEINE METHYLTRANSFERASE"/>
    <property type="match status" value="1"/>
</dbReference>
<dbReference type="SUPFAM" id="SSF46767">
    <property type="entry name" value="Methylated DNA-protein cysteine methyltransferase, C-terminal domain"/>
    <property type="match status" value="1"/>
</dbReference>